<dbReference type="PROSITE" id="PS00283">
    <property type="entry name" value="SOYBEAN_KUNITZ"/>
    <property type="match status" value="1"/>
</dbReference>
<dbReference type="PANTHER" id="PTHR33107">
    <property type="entry name" value="KUNITZ TRYPSIN INHIBITOR 2"/>
    <property type="match status" value="1"/>
</dbReference>
<keyword evidence="3" id="KW-1185">Reference proteome</keyword>
<reference evidence="2" key="1">
    <citation type="submission" date="2022-02" db="EMBL/GenBank/DDBJ databases">
        <authorList>
            <person name="Henning P.M."/>
            <person name="McCubbin A.G."/>
            <person name="Shore J.S."/>
        </authorList>
    </citation>
    <scope>NUCLEOTIDE SEQUENCE</scope>
    <source>
        <strain evidence="2">F60SS</strain>
        <tissue evidence="2">Leaves</tissue>
    </source>
</reference>
<dbReference type="InterPro" id="IPR011065">
    <property type="entry name" value="Kunitz_inhibitor_STI-like_sf"/>
</dbReference>
<gene>
    <name evidence="2" type="ORF">Tsubulata_040860</name>
</gene>
<feature type="chain" id="PRO_5040247586" evidence="1">
    <location>
        <begin position="23"/>
        <end position="373"/>
    </location>
</feature>
<dbReference type="EMBL" id="JAKUCV010005796">
    <property type="protein sequence ID" value="KAJ4829788.1"/>
    <property type="molecule type" value="Genomic_DNA"/>
</dbReference>
<comment type="caution">
    <text evidence="2">The sequence shown here is derived from an EMBL/GenBank/DDBJ whole genome shotgun (WGS) entry which is preliminary data.</text>
</comment>
<reference evidence="2" key="2">
    <citation type="journal article" date="2023" name="Plants (Basel)">
        <title>Annotation of the Turnera subulata (Passifloraceae) Draft Genome Reveals the S-Locus Evolved after the Divergence of Turneroideae from Passifloroideae in a Stepwise Manner.</title>
        <authorList>
            <person name="Henning P.M."/>
            <person name="Roalson E.H."/>
            <person name="Mir W."/>
            <person name="McCubbin A.G."/>
            <person name="Shore J.S."/>
        </authorList>
    </citation>
    <scope>NUCLEOTIDE SEQUENCE</scope>
    <source>
        <strain evidence="2">F60SS</strain>
    </source>
</reference>
<organism evidence="2 3">
    <name type="scientific">Turnera subulata</name>
    <dbReference type="NCBI Taxonomy" id="218843"/>
    <lineage>
        <taxon>Eukaryota</taxon>
        <taxon>Viridiplantae</taxon>
        <taxon>Streptophyta</taxon>
        <taxon>Embryophyta</taxon>
        <taxon>Tracheophyta</taxon>
        <taxon>Spermatophyta</taxon>
        <taxon>Magnoliopsida</taxon>
        <taxon>eudicotyledons</taxon>
        <taxon>Gunneridae</taxon>
        <taxon>Pentapetalae</taxon>
        <taxon>rosids</taxon>
        <taxon>fabids</taxon>
        <taxon>Malpighiales</taxon>
        <taxon>Passifloraceae</taxon>
        <taxon>Turnera</taxon>
    </lineage>
</organism>
<dbReference type="Pfam" id="PF00197">
    <property type="entry name" value="Kunitz_legume"/>
    <property type="match status" value="2"/>
</dbReference>
<dbReference type="AlphaFoldDB" id="A0A9Q0FE45"/>
<sequence>MLKLTGSLILVWWLLVATSTQAQTWPFVVDTDGKPLTSGTEYYILPAATDIAGGLTLVNRNGSCPLHVGQEPLGVVVSHGIPVTFAPRVTREGNIIRETRDFTIQFSGSSICGQSTTWRVGEVNRKTGRRSVVAGSVASSSVLGFFNIVKNELNLYILEWCPNCLSGNCPKPRCGSAGVVVENRKRLLLMGSLTLVWLAMATLSWAQSDPAVLDTQGRPLTSGTEYYINPAATDIAGGLTLEDKNNSCPLYVGQEALGSGSRGFPVTFRPRDAADGNTIREGRDFTVQFEAASTCVMSTAWRVGQENPDTRRRYIVASGSQASSTLQFFNIVRGEQGLYTIRWCPNCVDTSSRPCPRPRCGSAGIVVEDGKRF</sequence>
<dbReference type="GO" id="GO:0004866">
    <property type="term" value="F:endopeptidase inhibitor activity"/>
    <property type="evidence" value="ECO:0007669"/>
    <property type="project" value="InterPro"/>
</dbReference>
<dbReference type="Proteomes" id="UP001141552">
    <property type="component" value="Unassembled WGS sequence"/>
</dbReference>
<proteinExistence type="predicted"/>
<feature type="non-terminal residue" evidence="2">
    <location>
        <position position="373"/>
    </location>
</feature>
<protein>
    <submittedName>
        <fullName evidence="2">Uncharacterized protein</fullName>
    </submittedName>
</protein>
<dbReference type="InterPro" id="IPR002160">
    <property type="entry name" value="Prot_inh_Kunz-lg"/>
</dbReference>
<feature type="signal peptide" evidence="1">
    <location>
        <begin position="1"/>
        <end position="22"/>
    </location>
</feature>
<dbReference type="SMART" id="SM00452">
    <property type="entry name" value="STI"/>
    <property type="match status" value="2"/>
</dbReference>
<evidence type="ECO:0000313" key="3">
    <source>
        <dbReference type="Proteomes" id="UP001141552"/>
    </source>
</evidence>
<dbReference type="OrthoDB" id="1918435at2759"/>
<dbReference type="PANTHER" id="PTHR33107:SF80">
    <property type="entry name" value="PUTATIVE-RELATED"/>
    <property type="match status" value="1"/>
</dbReference>
<evidence type="ECO:0000256" key="1">
    <source>
        <dbReference type="SAM" id="SignalP"/>
    </source>
</evidence>
<evidence type="ECO:0000313" key="2">
    <source>
        <dbReference type="EMBL" id="KAJ4829788.1"/>
    </source>
</evidence>
<name>A0A9Q0FE45_9ROSI</name>
<dbReference type="SUPFAM" id="SSF50386">
    <property type="entry name" value="STI-like"/>
    <property type="match status" value="2"/>
</dbReference>
<keyword evidence="1" id="KW-0732">Signal</keyword>
<dbReference type="Gene3D" id="2.80.10.50">
    <property type="match status" value="2"/>
</dbReference>
<accession>A0A9Q0FE45</accession>